<organism evidence="5 6">
    <name type="scientific">Candidatus Sulfurimonas marisnigri</name>
    <dbReference type="NCBI Taxonomy" id="2740405"/>
    <lineage>
        <taxon>Bacteria</taxon>
        <taxon>Pseudomonadati</taxon>
        <taxon>Campylobacterota</taxon>
        <taxon>Epsilonproteobacteria</taxon>
        <taxon>Campylobacterales</taxon>
        <taxon>Sulfurimonadaceae</taxon>
        <taxon>Sulfurimonas</taxon>
    </lineage>
</organism>
<comment type="catalytic activity">
    <reaction evidence="1">
        <text>a beta-lactam + H2O = a substituted beta-amino acid</text>
        <dbReference type="Rhea" id="RHEA:20401"/>
        <dbReference type="ChEBI" id="CHEBI:15377"/>
        <dbReference type="ChEBI" id="CHEBI:35627"/>
        <dbReference type="ChEBI" id="CHEBI:140347"/>
        <dbReference type="EC" id="3.5.2.6"/>
    </reaction>
</comment>
<dbReference type="InterPro" id="IPR052945">
    <property type="entry name" value="Mitotic_Regulator"/>
</dbReference>
<dbReference type="EC" id="3.5.2.6" evidence="2"/>
<dbReference type="InterPro" id="IPR006597">
    <property type="entry name" value="Sel1-like"/>
</dbReference>
<evidence type="ECO:0000256" key="3">
    <source>
        <dbReference type="ARBA" id="ARBA00023157"/>
    </source>
</evidence>
<gene>
    <name evidence="5" type="ORF">HUE87_11460</name>
</gene>
<proteinExistence type="predicted"/>
<keyword evidence="6" id="KW-1185">Reference proteome</keyword>
<reference evidence="5 6" key="1">
    <citation type="submission" date="2020-05" db="EMBL/GenBank/DDBJ databases">
        <title>Sulfurimonas marisnigri, sp. nov., and Sulfurimonas baltica, sp. nov., manganese oxide reducing chemolithoautotrophs of the class Epsilonproteobacteria isolated from the pelagic redoxclines of the Black and Baltic Seas and emended description of the genus Sulfurimonas.</title>
        <authorList>
            <person name="Henkel J.V."/>
            <person name="Laudan C."/>
            <person name="Werner J."/>
            <person name="Neu T."/>
            <person name="Plewe S."/>
            <person name="Sproer C."/>
            <person name="Bunk B."/>
            <person name="Schulz-Vogt H.N."/>
        </authorList>
    </citation>
    <scope>NUCLEOTIDE SEQUENCE [LARGE SCALE GENOMIC DNA]</scope>
    <source>
        <strain evidence="5 6">SoZ1</strain>
    </source>
</reference>
<dbReference type="PANTHER" id="PTHR43628:SF1">
    <property type="entry name" value="CHITIN SYNTHASE REGULATORY FACTOR 2-RELATED"/>
    <property type="match status" value="1"/>
</dbReference>
<dbReference type="InterPro" id="IPR011990">
    <property type="entry name" value="TPR-like_helical_dom_sf"/>
</dbReference>
<dbReference type="SMART" id="SM00671">
    <property type="entry name" value="SEL1"/>
    <property type="match status" value="5"/>
</dbReference>
<dbReference type="GO" id="GO:0008800">
    <property type="term" value="F:beta-lactamase activity"/>
    <property type="evidence" value="ECO:0007669"/>
    <property type="project" value="UniProtKB-EC"/>
</dbReference>
<dbReference type="KEGG" id="smas:HUE87_11460"/>
<evidence type="ECO:0000256" key="4">
    <source>
        <dbReference type="ARBA" id="ARBA00023251"/>
    </source>
</evidence>
<dbReference type="Pfam" id="PF08238">
    <property type="entry name" value="Sel1"/>
    <property type="match status" value="6"/>
</dbReference>
<dbReference type="PANTHER" id="PTHR43628">
    <property type="entry name" value="ACTIVATOR OF C KINASE PROTEIN 1-RELATED"/>
    <property type="match status" value="1"/>
</dbReference>
<dbReference type="Gene3D" id="1.25.40.10">
    <property type="entry name" value="Tetratricopeptide repeat domain"/>
    <property type="match status" value="1"/>
</dbReference>
<protein>
    <recommendedName>
        <fullName evidence="2">beta-lactamase</fullName>
        <ecNumber evidence="2">3.5.2.6</ecNumber>
    </recommendedName>
</protein>
<evidence type="ECO:0000313" key="6">
    <source>
        <dbReference type="Proteomes" id="UP000593836"/>
    </source>
</evidence>
<dbReference type="SUPFAM" id="SSF81901">
    <property type="entry name" value="HCP-like"/>
    <property type="match status" value="2"/>
</dbReference>
<evidence type="ECO:0000256" key="2">
    <source>
        <dbReference type="ARBA" id="ARBA00012865"/>
    </source>
</evidence>
<keyword evidence="4" id="KW-0046">Antibiotic resistance</keyword>
<evidence type="ECO:0000256" key="1">
    <source>
        <dbReference type="ARBA" id="ARBA00001526"/>
    </source>
</evidence>
<dbReference type="AlphaFoldDB" id="A0A7S7RQA7"/>
<dbReference type="Proteomes" id="UP000593836">
    <property type="component" value="Chromosome"/>
</dbReference>
<name>A0A7S7RQA7_9BACT</name>
<dbReference type="GO" id="GO:0046677">
    <property type="term" value="P:response to antibiotic"/>
    <property type="evidence" value="ECO:0007669"/>
    <property type="project" value="UniProtKB-KW"/>
</dbReference>
<keyword evidence="3" id="KW-1015">Disulfide bond</keyword>
<sequence length="228" mass="25420">MINKAHEAYNKGDFTTAFELYSILAEDGNADAQTSLAYMYQNAQGCEKNDKKVLELYEKAAEAKQPYALFNLAILYMNGLSGVEHDQFKAHDLHMEAATREVPPAMYEVALMLERGLGCAQNYSEAAFWYEEGAKRGHLESFNNLGVLYKEGHGVSLDEARCFICFSKAAEGGLAESLYNLGQLYDQGFGCEQDHDKALDLCRKAAYKGHVKAKEIIKGLQEEGKIVF</sequence>
<dbReference type="EMBL" id="CP054493">
    <property type="protein sequence ID" value="QOY54476.1"/>
    <property type="molecule type" value="Genomic_DNA"/>
</dbReference>
<dbReference type="RefSeq" id="WP_194366521.1">
    <property type="nucleotide sequence ID" value="NZ_CP054493.1"/>
</dbReference>
<accession>A0A7S7RQA7</accession>
<evidence type="ECO:0000313" key="5">
    <source>
        <dbReference type="EMBL" id="QOY54476.1"/>
    </source>
</evidence>